<feature type="domain" description="FAD-binding PCMH-type" evidence="6">
    <location>
        <begin position="86"/>
        <end position="256"/>
    </location>
</feature>
<dbReference type="Gene3D" id="3.30.465.10">
    <property type="match status" value="1"/>
</dbReference>
<evidence type="ECO:0000256" key="4">
    <source>
        <dbReference type="ARBA" id="ARBA00022827"/>
    </source>
</evidence>
<dbReference type="InterPro" id="IPR016169">
    <property type="entry name" value="FAD-bd_PCMH_sub2"/>
</dbReference>
<dbReference type="InterPro" id="IPR006094">
    <property type="entry name" value="Oxid_FAD_bind_N"/>
</dbReference>
<dbReference type="Proteomes" id="UP000321039">
    <property type="component" value="Unassembled WGS sequence"/>
</dbReference>
<keyword evidence="3" id="KW-0285">Flavoprotein</keyword>
<dbReference type="RefSeq" id="WP_148067341.1">
    <property type="nucleotide sequence ID" value="NZ_VRZA01000002.1"/>
</dbReference>
<comment type="cofactor">
    <cofactor evidence="1">
        <name>FAD</name>
        <dbReference type="ChEBI" id="CHEBI:57692"/>
    </cofactor>
</comment>
<gene>
    <name evidence="7" type="ORF">FV139_05960</name>
</gene>
<dbReference type="InterPro" id="IPR036318">
    <property type="entry name" value="FAD-bd_PCMH-like_sf"/>
</dbReference>
<dbReference type="Pfam" id="PF08031">
    <property type="entry name" value="BBE"/>
    <property type="match status" value="1"/>
</dbReference>
<dbReference type="PANTHER" id="PTHR42973:SF39">
    <property type="entry name" value="FAD-BINDING PCMH-TYPE DOMAIN-CONTAINING PROTEIN"/>
    <property type="match status" value="1"/>
</dbReference>
<dbReference type="Gene3D" id="3.40.462.20">
    <property type="match status" value="1"/>
</dbReference>
<dbReference type="SUPFAM" id="SSF56176">
    <property type="entry name" value="FAD-binding/transporter-associated domain-like"/>
    <property type="match status" value="1"/>
</dbReference>
<evidence type="ECO:0000313" key="8">
    <source>
        <dbReference type="Proteomes" id="UP000321039"/>
    </source>
</evidence>
<accession>A0A5C9A6S9</accession>
<keyword evidence="4" id="KW-0274">FAD</keyword>
<dbReference type="EMBL" id="VRZA01000002">
    <property type="protein sequence ID" value="TXS95430.1"/>
    <property type="molecule type" value="Genomic_DNA"/>
</dbReference>
<evidence type="ECO:0000256" key="5">
    <source>
        <dbReference type="ARBA" id="ARBA00023002"/>
    </source>
</evidence>
<keyword evidence="8" id="KW-1185">Reference proteome</keyword>
<dbReference type="InterPro" id="IPR016166">
    <property type="entry name" value="FAD-bd_PCMH"/>
</dbReference>
<dbReference type="GO" id="GO:0071949">
    <property type="term" value="F:FAD binding"/>
    <property type="evidence" value="ECO:0007669"/>
    <property type="project" value="InterPro"/>
</dbReference>
<comment type="caution">
    <text evidence="7">The sequence shown here is derived from an EMBL/GenBank/DDBJ whole genome shotgun (WGS) entry which is preliminary data.</text>
</comment>
<dbReference type="Gene3D" id="3.30.43.10">
    <property type="entry name" value="Uridine Diphospho-n-acetylenolpyruvylglucosamine Reductase, domain 2"/>
    <property type="match status" value="1"/>
</dbReference>
<reference evidence="7 8" key="1">
    <citation type="submission" date="2019-08" db="EMBL/GenBank/DDBJ databases">
        <title>Parahaliea maris sp. nov., isolated from the surface seawater.</title>
        <authorList>
            <person name="Liu Y."/>
        </authorList>
    </citation>
    <scope>NUCLEOTIDE SEQUENCE [LARGE SCALE GENOMIC DNA]</scope>
    <source>
        <strain evidence="7 8">HSLHS9</strain>
    </source>
</reference>
<evidence type="ECO:0000256" key="1">
    <source>
        <dbReference type="ARBA" id="ARBA00001974"/>
    </source>
</evidence>
<dbReference type="AlphaFoldDB" id="A0A5C9A6S9"/>
<organism evidence="7 8">
    <name type="scientific">Parahaliea maris</name>
    <dbReference type="NCBI Taxonomy" id="2716870"/>
    <lineage>
        <taxon>Bacteria</taxon>
        <taxon>Pseudomonadati</taxon>
        <taxon>Pseudomonadota</taxon>
        <taxon>Gammaproteobacteria</taxon>
        <taxon>Cellvibrionales</taxon>
        <taxon>Halieaceae</taxon>
        <taxon>Parahaliea</taxon>
    </lineage>
</organism>
<dbReference type="Pfam" id="PF01565">
    <property type="entry name" value="FAD_binding_4"/>
    <property type="match status" value="1"/>
</dbReference>
<proteinExistence type="inferred from homology"/>
<dbReference type="PANTHER" id="PTHR42973">
    <property type="entry name" value="BINDING OXIDOREDUCTASE, PUTATIVE (AFU_ORTHOLOGUE AFUA_1G17690)-RELATED"/>
    <property type="match status" value="1"/>
</dbReference>
<sequence length="502" mass="54457">MHRRQFVGAGVGLLLAGYTLPSRALTAVYAGLQSVDSDIQALTLDDRQQIIPRAAVQELADSLRGRLLLPGKTGYELARQVLNPAIDKHPALIVQPTGPADVQSAVQFAGANNLVIAVKCGGHSFSGKSTCDGGLLIDLSRYRNVHVDSERRLAYVTGGSLLGALDHETLARGLVTTAGTVSHTGVGGLATGGGFGRVGRRFGLALDNIHAVDVVGADGQLRHASAEENPDLYWGVRGGGGNFGVVTNFEFHLHPMQRKVIGGKLMYSMDKARALLETYAEHSPRMPDEMYIDCGVAYPPGGSAGFANLDICYSGPPADYEKYMRPFASLGEPLQNGVREVDYVALQRSGDFSDPRAMVSYVKDGFLDGIPQAMVNDILEGLEADPGRFTQFYFQHAGGAIGRVEPGDTAFVQRYVTHDAMVILAWPPTADSDKHVAYIRDYWGQLEPYTRGFYTNVEDSARLVQMQSNFEGNFQRLVSLKDRYDPRNLFRLNANIKPSAMG</sequence>
<evidence type="ECO:0000256" key="2">
    <source>
        <dbReference type="ARBA" id="ARBA00005466"/>
    </source>
</evidence>
<dbReference type="InterPro" id="IPR050416">
    <property type="entry name" value="FAD-linked_Oxidoreductase"/>
</dbReference>
<keyword evidence="5" id="KW-0560">Oxidoreductase</keyword>
<name>A0A5C9A6S9_9GAMM</name>
<comment type="similarity">
    <text evidence="2">Belongs to the oxygen-dependent FAD-linked oxidoreductase family.</text>
</comment>
<evidence type="ECO:0000313" key="7">
    <source>
        <dbReference type="EMBL" id="TXS95430.1"/>
    </source>
</evidence>
<dbReference type="InterPro" id="IPR012951">
    <property type="entry name" value="BBE"/>
</dbReference>
<evidence type="ECO:0000259" key="6">
    <source>
        <dbReference type="PROSITE" id="PS51387"/>
    </source>
</evidence>
<evidence type="ECO:0000256" key="3">
    <source>
        <dbReference type="ARBA" id="ARBA00022630"/>
    </source>
</evidence>
<dbReference type="InterPro" id="IPR016167">
    <property type="entry name" value="FAD-bd_PCMH_sub1"/>
</dbReference>
<dbReference type="GO" id="GO:0016491">
    <property type="term" value="F:oxidoreductase activity"/>
    <property type="evidence" value="ECO:0007669"/>
    <property type="project" value="UniProtKB-KW"/>
</dbReference>
<dbReference type="PROSITE" id="PS51387">
    <property type="entry name" value="FAD_PCMH"/>
    <property type="match status" value="1"/>
</dbReference>
<protein>
    <submittedName>
        <fullName evidence="7">FAD-binding oxidoreductase</fullName>
    </submittedName>
</protein>